<evidence type="ECO:0000313" key="2">
    <source>
        <dbReference type="EMBL" id="GBO27929.1"/>
    </source>
</evidence>
<dbReference type="EMBL" id="BGPR01050957">
    <property type="protein sequence ID" value="GBO27929.1"/>
    <property type="molecule type" value="Genomic_DNA"/>
</dbReference>
<sequence>MFRILCVALNVRDSDIHRALAKVLTVVRNVRVIIMTLQFVSPRLSNVLTALVTILLIFVTVANGKMEKEIQSLKVKRNISYAEAKKLVLDKTPNLEFLTVLL</sequence>
<accession>A0A4Y2VRW2</accession>
<keyword evidence="3" id="KW-1185">Reference proteome</keyword>
<evidence type="ECO:0000313" key="3">
    <source>
        <dbReference type="Proteomes" id="UP000499080"/>
    </source>
</evidence>
<evidence type="ECO:0000256" key="1">
    <source>
        <dbReference type="SAM" id="Phobius"/>
    </source>
</evidence>
<organism evidence="2 3">
    <name type="scientific">Araneus ventricosus</name>
    <name type="common">Orbweaver spider</name>
    <name type="synonym">Epeira ventricosa</name>
    <dbReference type="NCBI Taxonomy" id="182803"/>
    <lineage>
        <taxon>Eukaryota</taxon>
        <taxon>Metazoa</taxon>
        <taxon>Ecdysozoa</taxon>
        <taxon>Arthropoda</taxon>
        <taxon>Chelicerata</taxon>
        <taxon>Arachnida</taxon>
        <taxon>Araneae</taxon>
        <taxon>Araneomorphae</taxon>
        <taxon>Entelegynae</taxon>
        <taxon>Araneoidea</taxon>
        <taxon>Araneidae</taxon>
        <taxon>Araneus</taxon>
    </lineage>
</organism>
<keyword evidence="1" id="KW-0472">Membrane</keyword>
<proteinExistence type="predicted"/>
<name>A0A4Y2VRW2_ARAVE</name>
<dbReference type="AlphaFoldDB" id="A0A4Y2VRW2"/>
<keyword evidence="1" id="KW-1133">Transmembrane helix</keyword>
<feature type="transmembrane region" description="Helical" evidence="1">
    <location>
        <begin position="45"/>
        <end position="64"/>
    </location>
</feature>
<protein>
    <submittedName>
        <fullName evidence="2">Uncharacterized protein</fullName>
    </submittedName>
</protein>
<dbReference type="Proteomes" id="UP000499080">
    <property type="component" value="Unassembled WGS sequence"/>
</dbReference>
<gene>
    <name evidence="2" type="ORF">AVEN_237577_1</name>
</gene>
<reference evidence="2 3" key="1">
    <citation type="journal article" date="2019" name="Sci. Rep.">
        <title>Orb-weaving spider Araneus ventricosus genome elucidates the spidroin gene catalogue.</title>
        <authorList>
            <person name="Kono N."/>
            <person name="Nakamura H."/>
            <person name="Ohtoshi R."/>
            <person name="Moran D.A.P."/>
            <person name="Shinohara A."/>
            <person name="Yoshida Y."/>
            <person name="Fujiwara M."/>
            <person name="Mori M."/>
            <person name="Tomita M."/>
            <person name="Arakawa K."/>
        </authorList>
    </citation>
    <scope>NUCLEOTIDE SEQUENCE [LARGE SCALE GENOMIC DNA]</scope>
</reference>
<keyword evidence="1" id="KW-0812">Transmembrane</keyword>
<comment type="caution">
    <text evidence="2">The sequence shown here is derived from an EMBL/GenBank/DDBJ whole genome shotgun (WGS) entry which is preliminary data.</text>
</comment>